<reference evidence="1" key="1">
    <citation type="journal article" date="2022" name="bioRxiv">
        <title>Sequencing and chromosome-scale assembly of the giantPleurodeles waltlgenome.</title>
        <authorList>
            <person name="Brown T."/>
            <person name="Elewa A."/>
            <person name="Iarovenko S."/>
            <person name="Subramanian E."/>
            <person name="Araus A.J."/>
            <person name="Petzold A."/>
            <person name="Susuki M."/>
            <person name="Suzuki K.-i.T."/>
            <person name="Hayashi T."/>
            <person name="Toyoda A."/>
            <person name="Oliveira C."/>
            <person name="Osipova E."/>
            <person name="Leigh N.D."/>
            <person name="Simon A."/>
            <person name="Yun M.H."/>
        </authorList>
    </citation>
    <scope>NUCLEOTIDE SEQUENCE</scope>
    <source>
        <strain evidence="1">20211129_DDA</strain>
        <tissue evidence="1">Liver</tissue>
    </source>
</reference>
<organism evidence="1 2">
    <name type="scientific">Pleurodeles waltl</name>
    <name type="common">Iberian ribbed newt</name>
    <dbReference type="NCBI Taxonomy" id="8319"/>
    <lineage>
        <taxon>Eukaryota</taxon>
        <taxon>Metazoa</taxon>
        <taxon>Chordata</taxon>
        <taxon>Craniata</taxon>
        <taxon>Vertebrata</taxon>
        <taxon>Euteleostomi</taxon>
        <taxon>Amphibia</taxon>
        <taxon>Batrachia</taxon>
        <taxon>Caudata</taxon>
        <taxon>Salamandroidea</taxon>
        <taxon>Salamandridae</taxon>
        <taxon>Pleurodelinae</taxon>
        <taxon>Pleurodeles</taxon>
    </lineage>
</organism>
<dbReference type="EMBL" id="JANPWB010000001">
    <property type="protein sequence ID" value="KAJ1218170.1"/>
    <property type="molecule type" value="Genomic_DNA"/>
</dbReference>
<accession>A0AAV7WZG8</accession>
<dbReference type="Proteomes" id="UP001066276">
    <property type="component" value="Chromosome 1_1"/>
</dbReference>
<sequence>MFTLSTAFGGSEGPWHLGGSPRWRPGDLGTVREQLFTAPMAHLSASRSLQPHQPWLSYGATPPLRPGPLRQERVTGKSLVLGLLAHLHGVSGCRSEAQQLVEQLAPVVACSPAVSAPPLPPQNRHDTELTL</sequence>
<proteinExistence type="predicted"/>
<evidence type="ECO:0000313" key="1">
    <source>
        <dbReference type="EMBL" id="KAJ1218170.1"/>
    </source>
</evidence>
<name>A0AAV7WZG8_PLEWA</name>
<protein>
    <submittedName>
        <fullName evidence="1">Uncharacterized protein</fullName>
    </submittedName>
</protein>
<gene>
    <name evidence="1" type="ORF">NDU88_005753</name>
</gene>
<keyword evidence="2" id="KW-1185">Reference proteome</keyword>
<comment type="caution">
    <text evidence="1">The sequence shown here is derived from an EMBL/GenBank/DDBJ whole genome shotgun (WGS) entry which is preliminary data.</text>
</comment>
<evidence type="ECO:0000313" key="2">
    <source>
        <dbReference type="Proteomes" id="UP001066276"/>
    </source>
</evidence>
<dbReference type="AlphaFoldDB" id="A0AAV7WZG8"/>